<evidence type="ECO:0000259" key="1">
    <source>
        <dbReference type="Pfam" id="PF03190"/>
    </source>
</evidence>
<dbReference type="InterPro" id="IPR004879">
    <property type="entry name" value="Ssp411-like_TRX"/>
</dbReference>
<dbReference type="AlphaFoldDB" id="A0A5E4R783"/>
<sequence>MPTGRAALLLRRLSSGDSRLKNLNVNQNSPKEVYYISNPNCIHTYRDFTWRIRVSPFSTYLHKPPLSPQFPRGLSDNIIKMFHSSSIDKNSSCSGDTCTPKETTFTNRLAKEKSPYLLQHAHNPVDWYPWCQEAFDRAKKENKLIFLSIGYSTCHWCHVMERESFENIIIARIMNEKFINIKVDREERPDVDRLYMLFLMARTGSGGWPMTIFLTPDLIPINGGTYFPPEDLWGHPGLKTILQAMARKWKEESSALIGIGDKVMEHLKKAIKLDVVSSTSIPGESIWKKCVQKYILRFEPEFGGFSGPPKFPHVSAFNFLFHYYARDKYDATGKKCLQMCLHSLTKMADGGIHDHVGGGFARYSTDNVWHIPHFEKMLYDQSQLVIVYTDAYLATKDQYFADVVHDILNYVNRDLRHNCGGYFSAEDADSYPYIGAAHKLEGAFYVWEYDELKDLLGKKMIRYKSYLDIFCDYFNVEVSGNTSTETDVEGALHYKNVLIIYGTKEDIMEKYDLTHEEFTNVISECLELLYEKRQERPRPHLDTKMVCSWNGLMIAGLARAGQGLENKSYVEDAIKTANFVKEHLYDPNMLMLFRSCYKEEDGHVTRGDHPINGFLEDYAFLIKGLLDLYEASLDMQWLNWAQELQKKQDDLFWDDVNGGYFTTSGIDKTMILRLKQDQDSAEPSGNSVSCHNLLRLAAYRDRSLAPEGGANEREKAKKLLLAFAEVLSETPHLLPEMMSALMMYHDSPTQVLISGKGSDPRTLELIRVVRSRLLPGRVLALADPTNASDSPLIVSRVRSCGDVPSASVCRRFTCSLPVTDARQLEYLLDELPPGQTDKQTHLQK</sequence>
<dbReference type="InterPro" id="IPR008928">
    <property type="entry name" value="6-hairpin_glycosidase_sf"/>
</dbReference>
<dbReference type="EMBL" id="FZQP02006974">
    <property type="protein sequence ID" value="VVD05464.1"/>
    <property type="molecule type" value="Genomic_DNA"/>
</dbReference>
<name>A0A5E4R783_9NEOP</name>
<accession>A0A5E4R783</accession>
<dbReference type="InterPro" id="IPR036249">
    <property type="entry name" value="Thioredoxin-like_sf"/>
</dbReference>
<gene>
    <name evidence="2" type="ORF">LSINAPIS_LOCUS14996</name>
</gene>
<protein>
    <recommendedName>
        <fullName evidence="1">Spermatogenesis-associated protein 20-like TRX domain-containing protein</fullName>
    </recommendedName>
</protein>
<evidence type="ECO:0000313" key="2">
    <source>
        <dbReference type="EMBL" id="VVD05464.1"/>
    </source>
</evidence>
<dbReference type="InterPro" id="IPR024705">
    <property type="entry name" value="Ssp411"/>
</dbReference>
<feature type="domain" description="Spermatogenesis-associated protein 20-like TRX" evidence="1">
    <location>
        <begin position="106"/>
        <end position="267"/>
    </location>
</feature>
<reference evidence="2 3" key="1">
    <citation type="submission" date="2017-07" db="EMBL/GenBank/DDBJ databases">
        <authorList>
            <person name="Talla V."/>
            <person name="Backstrom N."/>
        </authorList>
    </citation>
    <scope>NUCLEOTIDE SEQUENCE [LARGE SCALE GENOMIC DNA]</scope>
</reference>
<dbReference type="PANTHER" id="PTHR42899:SF1">
    <property type="entry name" value="SPERMATOGENESIS-ASSOCIATED PROTEIN 20"/>
    <property type="match status" value="1"/>
</dbReference>
<proteinExistence type="predicted"/>
<dbReference type="PANTHER" id="PTHR42899">
    <property type="entry name" value="SPERMATOGENESIS-ASSOCIATED PROTEIN 20"/>
    <property type="match status" value="1"/>
</dbReference>
<dbReference type="Gene3D" id="1.50.10.20">
    <property type="match status" value="1"/>
</dbReference>
<dbReference type="CDD" id="cd02955">
    <property type="entry name" value="SSP411"/>
    <property type="match status" value="1"/>
</dbReference>
<evidence type="ECO:0000313" key="3">
    <source>
        <dbReference type="Proteomes" id="UP000324832"/>
    </source>
</evidence>
<dbReference type="Proteomes" id="UP000324832">
    <property type="component" value="Unassembled WGS sequence"/>
</dbReference>
<dbReference type="GO" id="GO:0005975">
    <property type="term" value="P:carbohydrate metabolic process"/>
    <property type="evidence" value="ECO:0007669"/>
    <property type="project" value="InterPro"/>
</dbReference>
<dbReference type="SUPFAM" id="SSF48208">
    <property type="entry name" value="Six-hairpin glycosidases"/>
    <property type="match status" value="1"/>
</dbReference>
<dbReference type="Pfam" id="PF03190">
    <property type="entry name" value="Thioredox_DsbH"/>
    <property type="match status" value="1"/>
</dbReference>
<dbReference type="PIRSF" id="PIRSF006402">
    <property type="entry name" value="UCP006402_thioredoxin"/>
    <property type="match status" value="1"/>
</dbReference>
<keyword evidence="3" id="KW-1185">Reference proteome</keyword>
<dbReference type="SUPFAM" id="SSF52833">
    <property type="entry name" value="Thioredoxin-like"/>
    <property type="match status" value="1"/>
</dbReference>
<organism evidence="2 3">
    <name type="scientific">Leptidea sinapis</name>
    <dbReference type="NCBI Taxonomy" id="189913"/>
    <lineage>
        <taxon>Eukaryota</taxon>
        <taxon>Metazoa</taxon>
        <taxon>Ecdysozoa</taxon>
        <taxon>Arthropoda</taxon>
        <taxon>Hexapoda</taxon>
        <taxon>Insecta</taxon>
        <taxon>Pterygota</taxon>
        <taxon>Neoptera</taxon>
        <taxon>Endopterygota</taxon>
        <taxon>Lepidoptera</taxon>
        <taxon>Glossata</taxon>
        <taxon>Ditrysia</taxon>
        <taxon>Papilionoidea</taxon>
        <taxon>Pieridae</taxon>
        <taxon>Dismorphiinae</taxon>
        <taxon>Leptidea</taxon>
    </lineage>
</organism>
<dbReference type="Gene3D" id="3.40.30.10">
    <property type="entry name" value="Glutaredoxin"/>
    <property type="match status" value="1"/>
</dbReference>